<evidence type="ECO:0000313" key="2">
    <source>
        <dbReference type="Proteomes" id="UP000008062"/>
    </source>
</evidence>
<gene>
    <name evidence="1" type="ORF">MYCGRDRAFT_105104</name>
</gene>
<reference evidence="1 2" key="1">
    <citation type="journal article" date="2011" name="PLoS Genet.">
        <title>Finished genome of the fungal wheat pathogen Mycosphaerella graminicola reveals dispensome structure, chromosome plasticity, and stealth pathogenesis.</title>
        <authorList>
            <person name="Goodwin S.B."/>
            <person name="Ben M'barek S."/>
            <person name="Dhillon B."/>
            <person name="Wittenberg A.H.J."/>
            <person name="Crane C.F."/>
            <person name="Hane J.K."/>
            <person name="Foster A.J."/>
            <person name="Van der Lee T.A.J."/>
            <person name="Grimwood J."/>
            <person name="Aerts A."/>
            <person name="Antoniw J."/>
            <person name="Bailey A."/>
            <person name="Bluhm B."/>
            <person name="Bowler J."/>
            <person name="Bristow J."/>
            <person name="van der Burgt A."/>
            <person name="Canto-Canche B."/>
            <person name="Churchill A.C.L."/>
            <person name="Conde-Ferraez L."/>
            <person name="Cools H.J."/>
            <person name="Coutinho P.M."/>
            <person name="Csukai M."/>
            <person name="Dehal P."/>
            <person name="De Wit P."/>
            <person name="Donzelli B."/>
            <person name="van de Geest H.C."/>
            <person name="van Ham R.C.H.J."/>
            <person name="Hammond-Kosack K.E."/>
            <person name="Henrissat B."/>
            <person name="Kilian A."/>
            <person name="Kobayashi A.K."/>
            <person name="Koopmann E."/>
            <person name="Kourmpetis Y."/>
            <person name="Kuzniar A."/>
            <person name="Lindquist E."/>
            <person name="Lombard V."/>
            <person name="Maliepaard C."/>
            <person name="Martins N."/>
            <person name="Mehrabi R."/>
            <person name="Nap J.P.H."/>
            <person name="Ponomarenko A."/>
            <person name="Rudd J.J."/>
            <person name="Salamov A."/>
            <person name="Schmutz J."/>
            <person name="Schouten H.J."/>
            <person name="Shapiro H."/>
            <person name="Stergiopoulos I."/>
            <person name="Torriani S.F.F."/>
            <person name="Tu H."/>
            <person name="de Vries R.P."/>
            <person name="Waalwijk C."/>
            <person name="Ware S.B."/>
            <person name="Wiebenga A."/>
            <person name="Zwiers L.-H."/>
            <person name="Oliver R.P."/>
            <person name="Grigoriev I.V."/>
            <person name="Kema G.H.J."/>
        </authorList>
    </citation>
    <scope>NUCLEOTIDE SEQUENCE [LARGE SCALE GENOMIC DNA]</scope>
    <source>
        <strain evidence="2">CBS 115943 / IPO323</strain>
    </source>
</reference>
<sequence length="118" mass="14133">MPSEEEKLHELRQQMWELEHKKNNEIFELKEEIATLHLEILQCRLLLNEKAGKARERRPWDGIRAETKSRQERWTAADVKTLISSLCTDPGHMNVMEVTRSLKRGRLLKWLEEDFPKR</sequence>
<evidence type="ECO:0000313" key="1">
    <source>
        <dbReference type="EMBL" id="EGP86203.1"/>
    </source>
</evidence>
<dbReference type="InParanoid" id="F9XF91"/>
<dbReference type="RefSeq" id="XP_003851227.1">
    <property type="nucleotide sequence ID" value="XM_003851179.1"/>
</dbReference>
<dbReference type="EMBL" id="CM001202">
    <property type="protein sequence ID" value="EGP86203.1"/>
    <property type="molecule type" value="Genomic_DNA"/>
</dbReference>
<dbReference type="VEuPathDB" id="FungiDB:ZTRI_7.188"/>
<accession>F9XF91</accession>
<dbReference type="KEGG" id="ztr:MYCGRDRAFT_105104"/>
<proteinExistence type="predicted"/>
<protein>
    <submittedName>
        <fullName evidence="1">Uncharacterized protein</fullName>
    </submittedName>
</protein>
<dbReference type="AlphaFoldDB" id="F9XF91"/>
<keyword evidence="2" id="KW-1185">Reference proteome</keyword>
<dbReference type="HOGENOM" id="CLU_2075022_0_0_1"/>
<dbReference type="Proteomes" id="UP000008062">
    <property type="component" value="Chromosome 7"/>
</dbReference>
<organism evidence="1 2">
    <name type="scientific">Zymoseptoria tritici (strain CBS 115943 / IPO323)</name>
    <name type="common">Speckled leaf blotch fungus</name>
    <name type="synonym">Septoria tritici</name>
    <dbReference type="NCBI Taxonomy" id="336722"/>
    <lineage>
        <taxon>Eukaryota</taxon>
        <taxon>Fungi</taxon>
        <taxon>Dikarya</taxon>
        <taxon>Ascomycota</taxon>
        <taxon>Pezizomycotina</taxon>
        <taxon>Dothideomycetes</taxon>
        <taxon>Dothideomycetidae</taxon>
        <taxon>Mycosphaerellales</taxon>
        <taxon>Mycosphaerellaceae</taxon>
        <taxon>Zymoseptoria</taxon>
    </lineage>
</organism>
<dbReference type="GeneID" id="13397377"/>
<name>F9XF91_ZYMTI</name>